<keyword evidence="3" id="KW-1185">Reference proteome</keyword>
<evidence type="ECO:0000256" key="1">
    <source>
        <dbReference type="SAM" id="Phobius"/>
    </source>
</evidence>
<dbReference type="EMBL" id="JAJNEC010000005">
    <property type="protein sequence ID" value="MCD2423908.1"/>
    <property type="molecule type" value="Genomic_DNA"/>
</dbReference>
<keyword evidence="1" id="KW-1133">Transmembrane helix</keyword>
<reference evidence="2 3" key="1">
    <citation type="submission" date="2021-11" db="EMBL/GenBank/DDBJ databases">
        <title>Genomic of Niabella pedocola.</title>
        <authorList>
            <person name="Wu T."/>
        </authorList>
    </citation>
    <scope>NUCLEOTIDE SEQUENCE [LARGE SCALE GENOMIC DNA]</scope>
    <source>
        <strain evidence="2 3">JCM 31011</strain>
    </source>
</reference>
<dbReference type="Proteomes" id="UP001199816">
    <property type="component" value="Unassembled WGS sequence"/>
</dbReference>
<keyword evidence="1" id="KW-0472">Membrane</keyword>
<accession>A0ABS8PUF7</accession>
<evidence type="ECO:0000313" key="2">
    <source>
        <dbReference type="EMBL" id="MCD2423908.1"/>
    </source>
</evidence>
<name>A0ABS8PUF7_9BACT</name>
<protein>
    <recommendedName>
        <fullName evidence="4">Lipoprotein</fullName>
    </recommendedName>
</protein>
<organism evidence="2 3">
    <name type="scientific">Niabella pedocola</name>
    <dbReference type="NCBI Taxonomy" id="1752077"/>
    <lineage>
        <taxon>Bacteria</taxon>
        <taxon>Pseudomonadati</taxon>
        <taxon>Bacteroidota</taxon>
        <taxon>Chitinophagia</taxon>
        <taxon>Chitinophagales</taxon>
        <taxon>Chitinophagaceae</taxon>
        <taxon>Niabella</taxon>
    </lineage>
</organism>
<feature type="transmembrane region" description="Helical" evidence="1">
    <location>
        <begin position="6"/>
        <end position="26"/>
    </location>
</feature>
<evidence type="ECO:0008006" key="4">
    <source>
        <dbReference type="Google" id="ProtNLM"/>
    </source>
</evidence>
<keyword evidence="1" id="KW-0812">Transmembrane</keyword>
<proteinExistence type="predicted"/>
<gene>
    <name evidence="2" type="ORF">LQ567_14115</name>
</gene>
<evidence type="ECO:0000313" key="3">
    <source>
        <dbReference type="Proteomes" id="UP001199816"/>
    </source>
</evidence>
<dbReference type="RefSeq" id="WP_231005166.1">
    <property type="nucleotide sequence ID" value="NZ_JAJNEC010000005.1"/>
</dbReference>
<sequence length="126" mass="14472">MKVNRSNIIIGVSLTLLFIIIIRGCINRERLKEIGVLVTVQVVDYKFMPKGMNFIKCEFKFNDQLLVINANTSISAKKWKRLKGHFFPAVYSPKLGMLKILISAEDFEDFNMPYPDSLAKWASDNL</sequence>
<comment type="caution">
    <text evidence="2">The sequence shown here is derived from an EMBL/GenBank/DDBJ whole genome shotgun (WGS) entry which is preliminary data.</text>
</comment>